<dbReference type="PROSITE" id="PS00061">
    <property type="entry name" value="ADH_SHORT"/>
    <property type="match status" value="1"/>
</dbReference>
<dbReference type="GO" id="GO:0016491">
    <property type="term" value="F:oxidoreductase activity"/>
    <property type="evidence" value="ECO:0007669"/>
    <property type="project" value="UniProtKB-KW"/>
</dbReference>
<comment type="similarity">
    <text evidence="1">Belongs to the NAD(P)-dependent epimerase/dehydratase family.</text>
</comment>
<dbReference type="Gene3D" id="3.40.50.720">
    <property type="entry name" value="NAD(P)-binding Rossmann-like Domain"/>
    <property type="match status" value="1"/>
</dbReference>
<dbReference type="InterPro" id="IPR001509">
    <property type="entry name" value="Epimerase_deHydtase"/>
</dbReference>
<keyword evidence="3" id="KW-0520">NAD</keyword>
<gene>
    <name evidence="6" type="ORF">GSH16_06905</name>
</gene>
<reference evidence="6 7" key="1">
    <citation type="submission" date="2019-12" db="EMBL/GenBank/DDBJ databases">
        <title>Strain KN286 was isolated from seawater, which was collected from Caroline Seamount in the tropical western Pacific.</title>
        <authorList>
            <person name="Wang Q."/>
        </authorList>
    </citation>
    <scope>NUCLEOTIDE SEQUENCE [LARGE SCALE GENOMIC DNA]</scope>
    <source>
        <strain evidence="6 7">KN286</strain>
    </source>
</reference>
<feature type="domain" description="NAD-dependent epimerase/dehydratase" evidence="5">
    <location>
        <begin position="5"/>
        <end position="166"/>
    </location>
</feature>
<dbReference type="Pfam" id="PF01370">
    <property type="entry name" value="Epimerase"/>
    <property type="match status" value="1"/>
</dbReference>
<organism evidence="6 7">
    <name type="scientific">Oceanomicrobium pacificus</name>
    <dbReference type="NCBI Taxonomy" id="2692916"/>
    <lineage>
        <taxon>Bacteria</taxon>
        <taxon>Pseudomonadati</taxon>
        <taxon>Pseudomonadota</taxon>
        <taxon>Alphaproteobacteria</taxon>
        <taxon>Rhodobacterales</taxon>
        <taxon>Paracoccaceae</taxon>
        <taxon>Oceanomicrobium</taxon>
    </lineage>
</organism>
<evidence type="ECO:0000313" key="7">
    <source>
        <dbReference type="Proteomes" id="UP000436016"/>
    </source>
</evidence>
<dbReference type="EMBL" id="WUWG01000003">
    <property type="protein sequence ID" value="MXU65171.1"/>
    <property type="molecule type" value="Genomic_DNA"/>
</dbReference>
<dbReference type="CDD" id="cd08946">
    <property type="entry name" value="SDR_e"/>
    <property type="match status" value="1"/>
</dbReference>
<evidence type="ECO:0000256" key="3">
    <source>
        <dbReference type="ARBA" id="ARBA00023027"/>
    </source>
</evidence>
<comment type="caution">
    <text evidence="6">The sequence shown here is derived from an EMBL/GenBank/DDBJ whole genome shotgun (WGS) entry which is preliminary data.</text>
</comment>
<evidence type="ECO:0000313" key="6">
    <source>
        <dbReference type="EMBL" id="MXU65171.1"/>
    </source>
</evidence>
<keyword evidence="2" id="KW-0560">Oxidoreductase</keyword>
<dbReference type="RefSeq" id="WP_160853416.1">
    <property type="nucleotide sequence ID" value="NZ_WUWG01000003.1"/>
</dbReference>
<evidence type="ECO:0000256" key="1">
    <source>
        <dbReference type="ARBA" id="ARBA00007637"/>
    </source>
</evidence>
<feature type="compositionally biased region" description="Basic and acidic residues" evidence="4">
    <location>
        <begin position="243"/>
        <end position="252"/>
    </location>
</feature>
<evidence type="ECO:0000256" key="4">
    <source>
        <dbReference type="SAM" id="MobiDB-lite"/>
    </source>
</evidence>
<evidence type="ECO:0000256" key="2">
    <source>
        <dbReference type="ARBA" id="ARBA00023002"/>
    </source>
</evidence>
<dbReference type="Proteomes" id="UP000436016">
    <property type="component" value="Unassembled WGS sequence"/>
</dbReference>
<dbReference type="AlphaFoldDB" id="A0A6B0U2B7"/>
<name>A0A6B0U2B7_9RHOB</name>
<keyword evidence="7" id="KW-1185">Reference proteome</keyword>
<dbReference type="InterPro" id="IPR036291">
    <property type="entry name" value="NAD(P)-bd_dom_sf"/>
</dbReference>
<dbReference type="PANTHER" id="PTHR43103:SF5">
    <property type="entry name" value="4-EPIMERASE, PUTATIVE (AFU_ORTHOLOGUE AFUA_7G00360)-RELATED"/>
    <property type="match status" value="1"/>
</dbReference>
<feature type="region of interest" description="Disordered" evidence="4">
    <location>
        <begin position="230"/>
        <end position="276"/>
    </location>
</feature>
<sequence>MTQTILITGANGGVASMIRPALRARYGGLVLSDRDPVTDLADGEDFRGAELTDFEAVRAACKGVDAIIHLGGQPHEAPWDVIDASNLTGMTNLMEAARAEKVERVVFASSNHAVGMYARNRKVGTEERVRPDSRYGVSKAYGEALCALFADKYGMRCLSVRIGNVALAPADNRRLSIWLHPEDFVQLCIIGIEHPDLHNEVVYGASDNIRSFWDNGAAFRLGYRPKHRAEDHRAEAEAGQAEIDAKGPRDTVAETLQGGGFAADEFSGDLDRTAWD</sequence>
<dbReference type="PANTHER" id="PTHR43103">
    <property type="entry name" value="NUCLEOSIDE-DIPHOSPHATE-SUGAR EPIMERASE"/>
    <property type="match status" value="1"/>
</dbReference>
<dbReference type="SUPFAM" id="SSF51735">
    <property type="entry name" value="NAD(P)-binding Rossmann-fold domains"/>
    <property type="match status" value="1"/>
</dbReference>
<proteinExistence type="inferred from homology"/>
<accession>A0A6B0U2B7</accession>
<protein>
    <submittedName>
        <fullName evidence="6">NAD-dependent epimerase/dehydratase family protein</fullName>
    </submittedName>
</protein>
<evidence type="ECO:0000259" key="5">
    <source>
        <dbReference type="Pfam" id="PF01370"/>
    </source>
</evidence>
<dbReference type="InterPro" id="IPR020904">
    <property type="entry name" value="Sc_DH/Rdtase_CS"/>
</dbReference>